<gene>
    <name evidence="4" type="ORF">RRG08_045403</name>
</gene>
<keyword evidence="5" id="KW-1185">Reference proteome</keyword>
<dbReference type="SMART" id="SM00228">
    <property type="entry name" value="PDZ"/>
    <property type="match status" value="1"/>
</dbReference>
<accession>A0AAE1APD1</accession>
<dbReference type="InterPro" id="IPR001478">
    <property type="entry name" value="PDZ"/>
</dbReference>
<dbReference type="InterPro" id="IPR052122">
    <property type="entry name" value="Intracell_Traff_Signaling_Reg"/>
</dbReference>
<dbReference type="Proteomes" id="UP001283361">
    <property type="component" value="Unassembled WGS sequence"/>
</dbReference>
<dbReference type="PANTHER" id="PTHR15963:SF5">
    <property type="entry name" value="SHORT SPINDLE 6, ISOFORM A"/>
    <property type="match status" value="1"/>
</dbReference>
<dbReference type="Gene3D" id="2.30.42.10">
    <property type="match status" value="1"/>
</dbReference>
<dbReference type="GO" id="GO:0005737">
    <property type="term" value="C:cytoplasm"/>
    <property type="evidence" value="ECO:0007669"/>
    <property type="project" value="UniProtKB-SubCell"/>
</dbReference>
<feature type="domain" description="PDZ" evidence="3">
    <location>
        <begin position="47"/>
        <end position="136"/>
    </location>
</feature>
<evidence type="ECO:0000256" key="2">
    <source>
        <dbReference type="ARBA" id="ARBA00022490"/>
    </source>
</evidence>
<dbReference type="PROSITE" id="PS50106">
    <property type="entry name" value="PDZ"/>
    <property type="match status" value="1"/>
</dbReference>
<dbReference type="SUPFAM" id="SSF50156">
    <property type="entry name" value="PDZ domain-like"/>
    <property type="match status" value="1"/>
</dbReference>
<protein>
    <recommendedName>
        <fullName evidence="3">PDZ domain-containing protein</fullName>
    </recommendedName>
</protein>
<dbReference type="EMBL" id="JAWDGP010001514">
    <property type="protein sequence ID" value="KAK3790871.1"/>
    <property type="molecule type" value="Genomic_DNA"/>
</dbReference>
<proteinExistence type="predicted"/>
<evidence type="ECO:0000313" key="4">
    <source>
        <dbReference type="EMBL" id="KAK3790871.1"/>
    </source>
</evidence>
<reference evidence="4" key="1">
    <citation type="journal article" date="2023" name="G3 (Bethesda)">
        <title>A reference genome for the long-term kleptoplast-retaining sea slug Elysia crispata morphotype clarki.</title>
        <authorList>
            <person name="Eastman K.E."/>
            <person name="Pendleton A.L."/>
            <person name="Shaikh M.A."/>
            <person name="Suttiyut T."/>
            <person name="Ogas R."/>
            <person name="Tomko P."/>
            <person name="Gavelis G."/>
            <person name="Widhalm J.R."/>
            <person name="Wisecaver J.H."/>
        </authorList>
    </citation>
    <scope>NUCLEOTIDE SEQUENCE</scope>
    <source>
        <strain evidence="4">ECLA1</strain>
    </source>
</reference>
<dbReference type="PANTHER" id="PTHR15963">
    <property type="entry name" value="GENERAL RECEPTOR FOR PHOSPHOINOSITIDES 1-ASSOCIATED SCAFFOLD PROTEIN-RELATED"/>
    <property type="match status" value="1"/>
</dbReference>
<comment type="caution">
    <text evidence="4">The sequence shown here is derived from an EMBL/GenBank/DDBJ whole genome shotgun (WGS) entry which is preliminary data.</text>
</comment>
<keyword evidence="2" id="KW-0963">Cytoplasm</keyword>
<evidence type="ECO:0000313" key="5">
    <source>
        <dbReference type="Proteomes" id="UP001283361"/>
    </source>
</evidence>
<evidence type="ECO:0000259" key="3">
    <source>
        <dbReference type="PROSITE" id="PS50106"/>
    </source>
</evidence>
<dbReference type="AlphaFoldDB" id="A0AAE1APD1"/>
<organism evidence="4 5">
    <name type="scientific">Elysia crispata</name>
    <name type="common">lettuce slug</name>
    <dbReference type="NCBI Taxonomy" id="231223"/>
    <lineage>
        <taxon>Eukaryota</taxon>
        <taxon>Metazoa</taxon>
        <taxon>Spiralia</taxon>
        <taxon>Lophotrochozoa</taxon>
        <taxon>Mollusca</taxon>
        <taxon>Gastropoda</taxon>
        <taxon>Heterobranchia</taxon>
        <taxon>Euthyneura</taxon>
        <taxon>Panpulmonata</taxon>
        <taxon>Sacoglossa</taxon>
        <taxon>Placobranchoidea</taxon>
        <taxon>Plakobranchidae</taxon>
        <taxon>Elysia</taxon>
    </lineage>
</organism>
<sequence length="171" mass="19024">MAVEPICPLPPGIHVERGSVGADIQDLAKDRAIVTDPERADFPADNTAPLDSTREHHEGFTLQTYGIRNKRSREVEVMSYVDYVELNGPAFRAGMKKGDVILSVNGESVDACTHSDLVTKIQRGGRDLRLVVLFEDCCKKVELAVERYIRLKGLSGRVTLMNRVSLGFLRR</sequence>
<comment type="subcellular location">
    <subcellularLocation>
        <location evidence="1">Cytoplasm</location>
    </subcellularLocation>
</comment>
<dbReference type="Pfam" id="PF00595">
    <property type="entry name" value="PDZ"/>
    <property type="match status" value="1"/>
</dbReference>
<name>A0AAE1APD1_9GAST</name>
<evidence type="ECO:0000256" key="1">
    <source>
        <dbReference type="ARBA" id="ARBA00004496"/>
    </source>
</evidence>
<dbReference type="InterPro" id="IPR036034">
    <property type="entry name" value="PDZ_sf"/>
</dbReference>